<keyword evidence="1" id="KW-0472">Membrane</keyword>
<dbReference type="AlphaFoldDB" id="A0AAV3SND1"/>
<reference evidence="3" key="3">
    <citation type="submission" date="2023-12" db="EMBL/GenBank/DDBJ databases">
        <authorList>
            <person name="Sun Q."/>
            <person name="Inoue M."/>
        </authorList>
    </citation>
    <scope>NUCLEOTIDE SEQUENCE</scope>
    <source>
        <strain evidence="3">JCM 12289</strain>
    </source>
</reference>
<keyword evidence="5" id="KW-1185">Reference proteome</keyword>
<dbReference type="EMBL" id="BAAADN010000089">
    <property type="protein sequence ID" value="GAA0476686.1"/>
    <property type="molecule type" value="Genomic_DNA"/>
</dbReference>
<organism evidence="3 6">
    <name type="scientific">Halococcus dombrowskii</name>
    <dbReference type="NCBI Taxonomy" id="179637"/>
    <lineage>
        <taxon>Archaea</taxon>
        <taxon>Methanobacteriati</taxon>
        <taxon>Methanobacteriota</taxon>
        <taxon>Stenosarchaea group</taxon>
        <taxon>Halobacteria</taxon>
        <taxon>Halobacteriales</taxon>
        <taxon>Halococcaceae</taxon>
        <taxon>Halococcus</taxon>
    </lineage>
</organism>
<feature type="transmembrane region" description="Helical" evidence="1">
    <location>
        <begin position="36"/>
        <end position="57"/>
    </location>
</feature>
<protein>
    <recommendedName>
        <fullName evidence="2">DUF7991 domain-containing protein</fullName>
    </recommendedName>
</protein>
<evidence type="ECO:0000313" key="3">
    <source>
        <dbReference type="EMBL" id="GAA0476686.1"/>
    </source>
</evidence>
<evidence type="ECO:0000259" key="2">
    <source>
        <dbReference type="Pfam" id="PF25953"/>
    </source>
</evidence>
<keyword evidence="1" id="KW-0812">Transmembrane</keyword>
<dbReference type="EMBL" id="CP095005">
    <property type="protein sequence ID" value="UOO95379.1"/>
    <property type="molecule type" value="Genomic_DNA"/>
</dbReference>
<dbReference type="KEGG" id="hdo:MUK72_01395"/>
<feature type="domain" description="DUF7991" evidence="2">
    <location>
        <begin position="1"/>
        <end position="104"/>
    </location>
</feature>
<evidence type="ECO:0000313" key="6">
    <source>
        <dbReference type="Proteomes" id="UP001500962"/>
    </source>
</evidence>
<dbReference type="GeneID" id="71760461"/>
<dbReference type="Proteomes" id="UP001500962">
    <property type="component" value="Unassembled WGS sequence"/>
</dbReference>
<evidence type="ECO:0000313" key="4">
    <source>
        <dbReference type="EMBL" id="UOO95379.1"/>
    </source>
</evidence>
<keyword evidence="1" id="KW-1133">Transmembrane helix</keyword>
<feature type="transmembrane region" description="Helical" evidence="1">
    <location>
        <begin position="69"/>
        <end position="92"/>
    </location>
</feature>
<feature type="transmembrane region" description="Helical" evidence="1">
    <location>
        <begin position="6"/>
        <end position="24"/>
    </location>
</feature>
<reference evidence="4" key="2">
    <citation type="submission" date="2022-04" db="EMBL/GenBank/DDBJ databases">
        <title>Sequencing and genomic assembly of Halococcus dombrowskii.</title>
        <authorList>
            <person name="Lim S.W."/>
            <person name="MacLea K.S."/>
        </authorList>
    </citation>
    <scope>NUCLEOTIDE SEQUENCE</scope>
    <source>
        <strain evidence="4">H4</strain>
    </source>
</reference>
<dbReference type="RefSeq" id="WP_244703061.1">
    <property type="nucleotide sequence ID" value="NZ_BAAADN010000089.1"/>
</dbReference>
<accession>A0AAV3SND1</accession>
<sequence length="108" mass="11301">MVSVADIVGLLVVVGVNTAVAALATRFLRVQLTTRWGAVVYVVVLVPAVQLLVTLGLTGPLGLGPDLGSSLTVVSVAVALPFALGVAFDYFWMPTPAEVELPERLERS</sequence>
<gene>
    <name evidence="3" type="ORF">GCM10008985_36240</name>
    <name evidence="4" type="ORF">MUK72_01395</name>
</gene>
<dbReference type="InterPro" id="IPR058304">
    <property type="entry name" value="DUF7991"/>
</dbReference>
<name>A0AAV3SND1_HALDO</name>
<dbReference type="Proteomes" id="UP000830542">
    <property type="component" value="Chromosome"/>
</dbReference>
<reference evidence="3" key="1">
    <citation type="journal article" date="2014" name="Int. J. Syst. Evol. Microbiol.">
        <title>Complete genome sequence of Corynebacterium casei LMG S-19264T (=DSM 44701T), isolated from a smear-ripened cheese.</title>
        <authorList>
            <consortium name="US DOE Joint Genome Institute (JGI-PGF)"/>
            <person name="Walter F."/>
            <person name="Albersmeier A."/>
            <person name="Kalinowski J."/>
            <person name="Ruckert C."/>
        </authorList>
    </citation>
    <scope>NUCLEOTIDE SEQUENCE</scope>
    <source>
        <strain evidence="3">JCM 12289</strain>
    </source>
</reference>
<proteinExistence type="predicted"/>
<evidence type="ECO:0000313" key="5">
    <source>
        <dbReference type="Proteomes" id="UP000830542"/>
    </source>
</evidence>
<evidence type="ECO:0000256" key="1">
    <source>
        <dbReference type="SAM" id="Phobius"/>
    </source>
</evidence>
<dbReference type="Pfam" id="PF25953">
    <property type="entry name" value="DUF7991"/>
    <property type="match status" value="1"/>
</dbReference>